<dbReference type="PROSITE" id="PS51900">
    <property type="entry name" value="CB"/>
    <property type="match status" value="1"/>
</dbReference>
<dbReference type="InterPro" id="IPR010998">
    <property type="entry name" value="Integrase_recombinase_N"/>
</dbReference>
<evidence type="ECO:0000256" key="1">
    <source>
        <dbReference type="ARBA" id="ARBA00022908"/>
    </source>
</evidence>
<dbReference type="EMBL" id="FOJW01000009">
    <property type="protein sequence ID" value="SFB20454.1"/>
    <property type="molecule type" value="Genomic_DNA"/>
</dbReference>
<keyword evidence="1" id="KW-0229">DNA integration</keyword>
<dbReference type="InterPro" id="IPR004107">
    <property type="entry name" value="Integrase_SAM-like_N"/>
</dbReference>
<dbReference type="PANTHER" id="PTHR30349">
    <property type="entry name" value="PHAGE INTEGRASE-RELATED"/>
    <property type="match status" value="1"/>
</dbReference>
<dbReference type="GO" id="GO:0006310">
    <property type="term" value="P:DNA recombination"/>
    <property type="evidence" value="ECO:0007669"/>
    <property type="project" value="UniProtKB-KW"/>
</dbReference>
<evidence type="ECO:0000256" key="4">
    <source>
        <dbReference type="PROSITE-ProRule" id="PRU01248"/>
    </source>
</evidence>
<feature type="domain" description="Core-binding (CB)" evidence="6">
    <location>
        <begin position="18"/>
        <end position="121"/>
    </location>
</feature>
<dbReference type="InterPro" id="IPR050090">
    <property type="entry name" value="Tyrosine_recombinase_XerCD"/>
</dbReference>
<evidence type="ECO:0000259" key="6">
    <source>
        <dbReference type="PROSITE" id="PS51900"/>
    </source>
</evidence>
<evidence type="ECO:0000313" key="7">
    <source>
        <dbReference type="EMBL" id="SFB20454.1"/>
    </source>
</evidence>
<dbReference type="Proteomes" id="UP000198642">
    <property type="component" value="Unassembled WGS sequence"/>
</dbReference>
<keyword evidence="8" id="KW-1185">Reference proteome</keyword>
<organism evidence="7 8">
    <name type="scientific">Lentibacillus halodurans</name>
    <dbReference type="NCBI Taxonomy" id="237679"/>
    <lineage>
        <taxon>Bacteria</taxon>
        <taxon>Bacillati</taxon>
        <taxon>Bacillota</taxon>
        <taxon>Bacilli</taxon>
        <taxon>Bacillales</taxon>
        <taxon>Bacillaceae</taxon>
        <taxon>Lentibacillus</taxon>
    </lineage>
</organism>
<feature type="domain" description="Tyr recombinase" evidence="5">
    <location>
        <begin position="170"/>
        <end position="392"/>
    </location>
</feature>
<evidence type="ECO:0000313" key="8">
    <source>
        <dbReference type="Proteomes" id="UP000198642"/>
    </source>
</evidence>
<dbReference type="STRING" id="237679.SAMN04488072_109161"/>
<dbReference type="Pfam" id="PF02899">
    <property type="entry name" value="Phage_int_SAM_1"/>
    <property type="match status" value="1"/>
</dbReference>
<sequence>MHLFNTDGLKNTDVFPKDTVPIFLDDDFRVIEGPSYWAIALAQKRSRSIDTLKQYTTVLARFLQWRDDKGVKATNWQMTDEDVINAYIGYLINNRDIKGRPSNKTIEDYIATLSYFFKWATKKGYKHYWKMDLKKVTIQIKGSSSMVKTEKQVEKRFQIDNGSTMHVDREQDKFIHRENIPQIMELFDDVVYAFIVLVLWKTALRPKELFQLPYKGAGLNAGLKRYREEELSVLKEILFRFESKGKDRDIKFPPDVWTVICRKWMPERVKRAVRYQERNNGKMPPNNALFLSEDGRVVTPKMLRDNFNKVAQDPRCPEKKITPYMFRHAFATYFILDRLKHFNLLGKAYVYNAVIDAELREWMGHENIETTYKHYVHLVNRYFHNGLLDVMDDPVNKEILNAFEK</sequence>
<dbReference type="RefSeq" id="WP_244535753.1">
    <property type="nucleotide sequence ID" value="NZ_FOJW01000009.1"/>
</dbReference>
<evidence type="ECO:0000256" key="3">
    <source>
        <dbReference type="ARBA" id="ARBA00023172"/>
    </source>
</evidence>
<keyword evidence="3" id="KW-0233">DNA recombination</keyword>
<dbReference type="AlphaFoldDB" id="A0A1I0Z4B2"/>
<dbReference type="Gene3D" id="1.10.150.130">
    <property type="match status" value="1"/>
</dbReference>
<dbReference type="SUPFAM" id="SSF56349">
    <property type="entry name" value="DNA breaking-rejoining enzymes"/>
    <property type="match status" value="1"/>
</dbReference>
<dbReference type="GO" id="GO:0015074">
    <property type="term" value="P:DNA integration"/>
    <property type="evidence" value="ECO:0007669"/>
    <property type="project" value="UniProtKB-KW"/>
</dbReference>
<name>A0A1I0Z4B2_9BACI</name>
<proteinExistence type="predicted"/>
<reference evidence="7 8" key="1">
    <citation type="submission" date="2016-10" db="EMBL/GenBank/DDBJ databases">
        <authorList>
            <person name="de Groot N.N."/>
        </authorList>
    </citation>
    <scope>NUCLEOTIDE SEQUENCE [LARGE SCALE GENOMIC DNA]</scope>
    <source>
        <strain evidence="7 8">CGMCC 1.3702</strain>
    </source>
</reference>
<protein>
    <submittedName>
        <fullName evidence="7">Site-specific recombinase XerD</fullName>
    </submittedName>
</protein>
<dbReference type="InterPro" id="IPR002104">
    <property type="entry name" value="Integrase_catalytic"/>
</dbReference>
<evidence type="ECO:0000256" key="2">
    <source>
        <dbReference type="ARBA" id="ARBA00023125"/>
    </source>
</evidence>
<keyword evidence="2 4" id="KW-0238">DNA-binding</keyword>
<dbReference type="GO" id="GO:0003677">
    <property type="term" value="F:DNA binding"/>
    <property type="evidence" value="ECO:0007669"/>
    <property type="project" value="UniProtKB-UniRule"/>
</dbReference>
<accession>A0A1I0Z4B2</accession>
<dbReference type="InterPro" id="IPR013762">
    <property type="entry name" value="Integrase-like_cat_sf"/>
</dbReference>
<gene>
    <name evidence="7" type="ORF">SAMN04488072_109161</name>
</gene>
<dbReference type="Gene3D" id="1.10.443.10">
    <property type="entry name" value="Intergrase catalytic core"/>
    <property type="match status" value="1"/>
</dbReference>
<dbReference type="CDD" id="cd00397">
    <property type="entry name" value="DNA_BRE_C"/>
    <property type="match status" value="1"/>
</dbReference>
<evidence type="ECO:0000259" key="5">
    <source>
        <dbReference type="PROSITE" id="PS51898"/>
    </source>
</evidence>
<dbReference type="PROSITE" id="PS51898">
    <property type="entry name" value="TYR_RECOMBINASE"/>
    <property type="match status" value="1"/>
</dbReference>
<dbReference type="InterPro" id="IPR011010">
    <property type="entry name" value="DNA_brk_join_enz"/>
</dbReference>
<dbReference type="InterPro" id="IPR044068">
    <property type="entry name" value="CB"/>
</dbReference>